<accession>A0A2N9GU23</accession>
<dbReference type="EMBL" id="OIVN01002716">
    <property type="protein sequence ID" value="SPD05897.1"/>
    <property type="molecule type" value="Genomic_DNA"/>
</dbReference>
<name>A0A2N9GU23_FAGSY</name>
<sequence length="735" mass="84654">MVIETRAGVPMGVLDEGLHRLRTQIDGNSGAIKQLYTKFDRLEAKVDIGFDNLQAMMRELLQKQPVVEQPAVQLRQEEQTPNRAMPMRQLNQDFRVQANQPRVGMQMGEVFENGQNGPILGDFGDPIEERSVRNNTRFMPPFQGHCDDPYEEPWLGRQQGQQGGRPARERPRQYQGAHHSDPYWQEQDGPPWNQGRARDPRPMKLDFPRRAETRNVIPMRALNHEVHFNPNQPQFSMPYDDPFEPRPKRLNGGVVLNPIVESLCGLGNARPPPYFEGQGGQYGEEYWHEKRFPRKQQQFHTFGQQAQPQRHASQAREPRNAPWPQGDVVEPWQQGRQAREPRAMELEFPRFKGDDPTSWMFRAIQYFEYYQVHDASKVMHASYHLDDDALIWFQSCEHDLGCWDNFAGAIQLRFGTPSYDDPMELLIKLKHVNSIEEYKGLFESLSNRIRNLSSMHKLSCFMSGLKDEVRLAIKMQGPRTLGEAYALAKIQEQYLANVKRSTRPSYEANKDNWEQYSSQEVAAQFGPKVAAQLDPKVAVQFDPKVVAQLNPKVAAQMDPKAMKLYLIEEVQEEEGAYVISDEKEERVEWCEERRNTKEECINKDIQVPSRYWRESEGFRERKQGDPFIPTAQSQKIKPKPQITYIGTPTHHQNHGTPTSNPHRSVVMVEYGLEVYVRKNTATYESVGTIYSVQASFTSNPKLAPGFLKQLQLCMSLSSYVLKPQSNPQPCIGLEG</sequence>
<feature type="region of interest" description="Disordered" evidence="1">
    <location>
        <begin position="143"/>
        <end position="204"/>
    </location>
</feature>
<evidence type="ECO:0000256" key="1">
    <source>
        <dbReference type="SAM" id="MobiDB-lite"/>
    </source>
</evidence>
<proteinExistence type="predicted"/>
<feature type="domain" description="Ty3 transposon capsid-like protein" evidence="2">
    <location>
        <begin position="371"/>
        <end position="512"/>
    </location>
</feature>
<dbReference type="InterPro" id="IPR045358">
    <property type="entry name" value="Ty3_capsid"/>
</dbReference>
<evidence type="ECO:0000313" key="3">
    <source>
        <dbReference type="EMBL" id="SPD05897.1"/>
    </source>
</evidence>
<dbReference type="Pfam" id="PF19259">
    <property type="entry name" value="Ty3_capsid"/>
    <property type="match status" value="1"/>
</dbReference>
<feature type="region of interest" description="Disordered" evidence="1">
    <location>
        <begin position="304"/>
        <end position="331"/>
    </location>
</feature>
<evidence type="ECO:0000259" key="2">
    <source>
        <dbReference type="Pfam" id="PF19259"/>
    </source>
</evidence>
<dbReference type="AlphaFoldDB" id="A0A2N9GU23"/>
<gene>
    <name evidence="3" type="ORF">FSB_LOCUS33779</name>
</gene>
<protein>
    <recommendedName>
        <fullName evidence="2">Ty3 transposon capsid-like protein domain-containing protein</fullName>
    </recommendedName>
</protein>
<organism evidence="3">
    <name type="scientific">Fagus sylvatica</name>
    <name type="common">Beechnut</name>
    <dbReference type="NCBI Taxonomy" id="28930"/>
    <lineage>
        <taxon>Eukaryota</taxon>
        <taxon>Viridiplantae</taxon>
        <taxon>Streptophyta</taxon>
        <taxon>Embryophyta</taxon>
        <taxon>Tracheophyta</taxon>
        <taxon>Spermatophyta</taxon>
        <taxon>Magnoliopsida</taxon>
        <taxon>eudicotyledons</taxon>
        <taxon>Gunneridae</taxon>
        <taxon>Pentapetalae</taxon>
        <taxon>rosids</taxon>
        <taxon>fabids</taxon>
        <taxon>Fagales</taxon>
        <taxon>Fagaceae</taxon>
        <taxon>Fagus</taxon>
    </lineage>
</organism>
<reference evidence="3" key="1">
    <citation type="submission" date="2018-02" db="EMBL/GenBank/DDBJ databases">
        <authorList>
            <person name="Cohen D.B."/>
            <person name="Kent A.D."/>
        </authorList>
    </citation>
    <scope>NUCLEOTIDE SEQUENCE</scope>
</reference>